<gene>
    <name evidence="8" type="ORF">M408DRAFT_19718</name>
</gene>
<reference evidence="8 9" key="1">
    <citation type="submission" date="2014-04" db="EMBL/GenBank/DDBJ databases">
        <authorList>
            <consortium name="DOE Joint Genome Institute"/>
            <person name="Kuo A."/>
            <person name="Zuccaro A."/>
            <person name="Kohler A."/>
            <person name="Nagy L.G."/>
            <person name="Floudas D."/>
            <person name="Copeland A."/>
            <person name="Barry K.W."/>
            <person name="Cichocki N."/>
            <person name="Veneault-Fourrey C."/>
            <person name="LaButti K."/>
            <person name="Lindquist E.A."/>
            <person name="Lipzen A."/>
            <person name="Lundell T."/>
            <person name="Morin E."/>
            <person name="Murat C."/>
            <person name="Sun H."/>
            <person name="Tunlid A."/>
            <person name="Henrissat B."/>
            <person name="Grigoriev I.V."/>
            <person name="Hibbett D.S."/>
            <person name="Martin F."/>
            <person name="Nordberg H.P."/>
            <person name="Cantor M.N."/>
            <person name="Hua S.X."/>
        </authorList>
    </citation>
    <scope>NUCLEOTIDE SEQUENCE [LARGE SCALE GENOMIC DNA]</scope>
    <source>
        <strain evidence="8 9">MAFF 305830</strain>
    </source>
</reference>
<keyword evidence="2" id="KW-0238">DNA-binding</keyword>
<dbReference type="Gene3D" id="1.10.10.60">
    <property type="entry name" value="Homeodomain-like"/>
    <property type="match status" value="4"/>
</dbReference>
<dbReference type="PANTHER" id="PTHR46621:SF1">
    <property type="entry name" value="SNRNA-ACTIVATING PROTEIN COMPLEX SUBUNIT 4"/>
    <property type="match status" value="1"/>
</dbReference>
<dbReference type="Pfam" id="PF13921">
    <property type="entry name" value="Myb_DNA-bind_6"/>
    <property type="match status" value="2"/>
</dbReference>
<dbReference type="SUPFAM" id="SSF46689">
    <property type="entry name" value="Homeodomain-like"/>
    <property type="match status" value="3"/>
</dbReference>
<evidence type="ECO:0000256" key="3">
    <source>
        <dbReference type="ARBA" id="ARBA00023163"/>
    </source>
</evidence>
<dbReference type="HOGENOM" id="CLU_554443_0_0_1"/>
<evidence type="ECO:0000256" key="4">
    <source>
        <dbReference type="ARBA" id="ARBA00023242"/>
    </source>
</evidence>
<feature type="domain" description="Myb-like" evidence="6">
    <location>
        <begin position="360"/>
        <end position="410"/>
    </location>
</feature>
<dbReference type="GO" id="GO:0001006">
    <property type="term" value="F:RNA polymerase III type 3 promoter sequence-specific DNA binding"/>
    <property type="evidence" value="ECO:0007669"/>
    <property type="project" value="TreeGrafter"/>
</dbReference>
<feature type="domain" description="Myb-like" evidence="6">
    <location>
        <begin position="107"/>
        <end position="181"/>
    </location>
</feature>
<evidence type="ECO:0000256" key="1">
    <source>
        <dbReference type="ARBA" id="ARBA00023015"/>
    </source>
</evidence>
<dbReference type="Proteomes" id="UP000054097">
    <property type="component" value="Unassembled WGS sequence"/>
</dbReference>
<feature type="domain" description="HTH myb-type" evidence="7">
    <location>
        <begin position="305"/>
        <end position="363"/>
    </location>
</feature>
<feature type="compositionally biased region" description="Polar residues" evidence="5">
    <location>
        <begin position="427"/>
        <end position="437"/>
    </location>
</feature>
<dbReference type="InterPro" id="IPR017930">
    <property type="entry name" value="Myb_dom"/>
</dbReference>
<evidence type="ECO:0000313" key="8">
    <source>
        <dbReference type="EMBL" id="KIM33420.1"/>
    </source>
</evidence>
<dbReference type="AlphaFoldDB" id="A0A0C3B9C2"/>
<dbReference type="InterPro" id="IPR051575">
    <property type="entry name" value="Myb-like_DNA-bd"/>
</dbReference>
<keyword evidence="1" id="KW-0805">Transcription regulation</keyword>
<sequence length="437" mass="48981">MSQESTVARVEQAIKSNKEQKAALLSHIQNLEAQLSAVDALISGAETYMDVPEDMDSDEELPYTVVTPGAIPAIPPFSLEQLGDEDSPFYNATQRLVRYNDLTSSRNWTESENNTLKDAVQREAMRTHALQLQSQGFDAIAALQDVPLSNYGEVKENLDWTRISRYARVPNRLPSMCKVRWLASEHPSVQRGPWTEAERLDLQQAVREATRPLSPEHEGATEKEQEIDWEVVAGFMGNGRIAADCMKAYRSSFGKPVPTVWTSELDAALLAAVAKCGENNMTNVAMSMPIVLSRAQCASRYSVLKAPKASGKWSAEEDELLRQLVDEISDGTKDRWNVISKRMGSRTGRQCRSHFFEALDQSVERGEWTEAEDAILKEAINASAKLDWKILAQRLNRPVTMLRRRVNAMSKHAKAEEEPEQAENEPISNNQAEDMTE</sequence>
<evidence type="ECO:0000259" key="6">
    <source>
        <dbReference type="PROSITE" id="PS50090"/>
    </source>
</evidence>
<feature type="region of interest" description="Disordered" evidence="5">
    <location>
        <begin position="408"/>
        <end position="437"/>
    </location>
</feature>
<dbReference type="PANTHER" id="PTHR46621">
    <property type="entry name" value="SNRNA-ACTIVATING PROTEIN COMPLEX SUBUNIT 4"/>
    <property type="match status" value="1"/>
</dbReference>
<organism evidence="8 9">
    <name type="scientific">Serendipita vermifera MAFF 305830</name>
    <dbReference type="NCBI Taxonomy" id="933852"/>
    <lineage>
        <taxon>Eukaryota</taxon>
        <taxon>Fungi</taxon>
        <taxon>Dikarya</taxon>
        <taxon>Basidiomycota</taxon>
        <taxon>Agaricomycotina</taxon>
        <taxon>Agaricomycetes</taxon>
        <taxon>Sebacinales</taxon>
        <taxon>Serendipitaceae</taxon>
        <taxon>Serendipita</taxon>
    </lineage>
</organism>
<feature type="domain" description="Myb-like" evidence="6">
    <location>
        <begin position="186"/>
        <end position="253"/>
    </location>
</feature>
<dbReference type="PROSITE" id="PS51294">
    <property type="entry name" value="HTH_MYB"/>
    <property type="match status" value="1"/>
</dbReference>
<evidence type="ECO:0000256" key="5">
    <source>
        <dbReference type="SAM" id="MobiDB-lite"/>
    </source>
</evidence>
<dbReference type="GO" id="GO:0042796">
    <property type="term" value="P:snRNA transcription by RNA polymerase III"/>
    <property type="evidence" value="ECO:0007669"/>
    <property type="project" value="TreeGrafter"/>
</dbReference>
<dbReference type="OrthoDB" id="2143914at2759"/>
<keyword evidence="4" id="KW-0539">Nucleus</keyword>
<dbReference type="PROSITE" id="PS50090">
    <property type="entry name" value="MYB_LIKE"/>
    <property type="match status" value="4"/>
</dbReference>
<dbReference type="CDD" id="cd00167">
    <property type="entry name" value="SANT"/>
    <property type="match status" value="2"/>
</dbReference>
<feature type="domain" description="Myb-like" evidence="6">
    <location>
        <begin position="305"/>
        <end position="359"/>
    </location>
</feature>
<dbReference type="EMBL" id="KN824278">
    <property type="protein sequence ID" value="KIM33420.1"/>
    <property type="molecule type" value="Genomic_DNA"/>
</dbReference>
<dbReference type="GO" id="GO:0000978">
    <property type="term" value="F:RNA polymerase II cis-regulatory region sequence-specific DNA binding"/>
    <property type="evidence" value="ECO:0007669"/>
    <property type="project" value="TreeGrafter"/>
</dbReference>
<accession>A0A0C3B9C2</accession>
<dbReference type="GO" id="GO:0042795">
    <property type="term" value="P:snRNA transcription by RNA polymerase II"/>
    <property type="evidence" value="ECO:0007669"/>
    <property type="project" value="TreeGrafter"/>
</dbReference>
<dbReference type="InterPro" id="IPR001005">
    <property type="entry name" value="SANT/Myb"/>
</dbReference>
<name>A0A0C3B9C2_SERVB</name>
<keyword evidence="9" id="KW-1185">Reference proteome</keyword>
<dbReference type="STRING" id="933852.A0A0C3B9C2"/>
<reference evidence="9" key="2">
    <citation type="submission" date="2015-01" db="EMBL/GenBank/DDBJ databases">
        <title>Evolutionary Origins and Diversification of the Mycorrhizal Mutualists.</title>
        <authorList>
            <consortium name="DOE Joint Genome Institute"/>
            <consortium name="Mycorrhizal Genomics Consortium"/>
            <person name="Kohler A."/>
            <person name="Kuo A."/>
            <person name="Nagy L.G."/>
            <person name="Floudas D."/>
            <person name="Copeland A."/>
            <person name="Barry K.W."/>
            <person name="Cichocki N."/>
            <person name="Veneault-Fourrey C."/>
            <person name="LaButti K."/>
            <person name="Lindquist E.A."/>
            <person name="Lipzen A."/>
            <person name="Lundell T."/>
            <person name="Morin E."/>
            <person name="Murat C."/>
            <person name="Riley R."/>
            <person name="Ohm R."/>
            <person name="Sun H."/>
            <person name="Tunlid A."/>
            <person name="Henrissat B."/>
            <person name="Grigoriev I.V."/>
            <person name="Hibbett D.S."/>
            <person name="Martin F."/>
        </authorList>
    </citation>
    <scope>NUCLEOTIDE SEQUENCE [LARGE SCALE GENOMIC DNA]</scope>
    <source>
        <strain evidence="9">MAFF 305830</strain>
    </source>
</reference>
<dbReference type="GO" id="GO:0019185">
    <property type="term" value="C:snRNA-activating protein complex"/>
    <property type="evidence" value="ECO:0007669"/>
    <property type="project" value="TreeGrafter"/>
</dbReference>
<evidence type="ECO:0000256" key="2">
    <source>
        <dbReference type="ARBA" id="ARBA00023125"/>
    </source>
</evidence>
<dbReference type="InterPro" id="IPR009057">
    <property type="entry name" value="Homeodomain-like_sf"/>
</dbReference>
<evidence type="ECO:0000313" key="9">
    <source>
        <dbReference type="Proteomes" id="UP000054097"/>
    </source>
</evidence>
<dbReference type="SMART" id="SM00717">
    <property type="entry name" value="SANT"/>
    <property type="match status" value="5"/>
</dbReference>
<proteinExistence type="predicted"/>
<evidence type="ECO:0000259" key="7">
    <source>
        <dbReference type="PROSITE" id="PS51294"/>
    </source>
</evidence>
<keyword evidence="3" id="KW-0804">Transcription</keyword>
<evidence type="ECO:0008006" key="10">
    <source>
        <dbReference type="Google" id="ProtNLM"/>
    </source>
</evidence>
<protein>
    <recommendedName>
        <fullName evidence="10">Myb-like domain-containing protein</fullName>
    </recommendedName>
</protein>